<proteinExistence type="predicted"/>
<dbReference type="EMBL" id="JABAHZ010000001">
    <property type="protein sequence ID" value="NLR78014.1"/>
    <property type="molecule type" value="Genomic_DNA"/>
</dbReference>
<gene>
    <name evidence="1" type="ORF">HGH91_05225</name>
</gene>
<evidence type="ECO:0000313" key="1">
    <source>
        <dbReference type="EMBL" id="NLR78014.1"/>
    </source>
</evidence>
<keyword evidence="2" id="KW-1185">Reference proteome</keyword>
<dbReference type="AlphaFoldDB" id="A0A847SCW9"/>
<evidence type="ECO:0000313" key="2">
    <source>
        <dbReference type="Proteomes" id="UP000552864"/>
    </source>
</evidence>
<protein>
    <submittedName>
        <fullName evidence="1">RloB domain-containing protein</fullName>
    </submittedName>
</protein>
<dbReference type="Proteomes" id="UP000552864">
    <property type="component" value="Unassembled WGS sequence"/>
</dbReference>
<name>A0A847SCW9_9BACT</name>
<organism evidence="1 2">
    <name type="scientific">Chitinophaga eiseniae</name>
    <dbReference type="NCBI Taxonomy" id="634771"/>
    <lineage>
        <taxon>Bacteria</taxon>
        <taxon>Pseudomonadati</taxon>
        <taxon>Bacteroidota</taxon>
        <taxon>Chitinophagia</taxon>
        <taxon>Chitinophagales</taxon>
        <taxon>Chitinophagaceae</taxon>
        <taxon>Chitinophaga</taxon>
    </lineage>
</organism>
<accession>A0A847SCW9</accession>
<reference evidence="1 2" key="1">
    <citation type="submission" date="2020-04" db="EMBL/GenBank/DDBJ databases">
        <authorList>
            <person name="Yin C."/>
        </authorList>
    </citation>
    <scope>NUCLEOTIDE SEQUENCE [LARGE SCALE GENOMIC DNA]</scope>
    <source>
        <strain evidence="1 2">Ak56</strain>
    </source>
</reference>
<comment type="caution">
    <text evidence="1">The sequence shown here is derived from an EMBL/GenBank/DDBJ whole genome shotgun (WGS) entry which is preliminary data.</text>
</comment>
<sequence>MPRNTNRGYKKGKPHRDFRKFIIVAEGEREDDYFTFFKNLSQRVIVEIVPRDGGKSAVKHMQQRIDEYAYKRELRRRTMFGLC</sequence>
<dbReference type="RefSeq" id="WP_168737369.1">
    <property type="nucleotide sequence ID" value="NZ_JABAHZ010000001.1"/>
</dbReference>